<organism evidence="2 3">
    <name type="scientific">Limnochorda pilosa</name>
    <dbReference type="NCBI Taxonomy" id="1555112"/>
    <lineage>
        <taxon>Bacteria</taxon>
        <taxon>Bacillati</taxon>
        <taxon>Bacillota</taxon>
        <taxon>Limnochordia</taxon>
        <taxon>Limnochordales</taxon>
        <taxon>Limnochordaceae</taxon>
        <taxon>Limnochorda</taxon>
    </lineage>
</organism>
<reference evidence="3" key="2">
    <citation type="journal article" date="2016" name="Int. J. Syst. Evol. Microbiol.">
        <title>Complete genome sequence and cell structure of Limnochorda pilosa, a Gram-negative spore-former within the phylum Firmicutes.</title>
        <authorList>
            <person name="Watanabe M."/>
            <person name="Kojima H."/>
            <person name="Fukui M."/>
        </authorList>
    </citation>
    <scope>NUCLEOTIDE SEQUENCE [LARGE SCALE GENOMIC DNA]</scope>
    <source>
        <strain evidence="3">HC45</strain>
    </source>
</reference>
<dbReference type="STRING" id="1555112.LIP_2595"/>
<keyword evidence="1" id="KW-0812">Transmembrane</keyword>
<name>A0A0K2SMT8_LIMPI</name>
<dbReference type="RefSeq" id="WP_158509674.1">
    <property type="nucleotide sequence ID" value="NZ_AP014924.1"/>
</dbReference>
<reference evidence="3" key="1">
    <citation type="submission" date="2015-07" db="EMBL/GenBank/DDBJ databases">
        <title>Complete genome sequence and phylogenetic analysis of Limnochorda pilosa.</title>
        <authorList>
            <person name="Watanabe M."/>
            <person name="Kojima H."/>
            <person name="Fukui M."/>
        </authorList>
    </citation>
    <scope>NUCLEOTIDE SEQUENCE [LARGE SCALE GENOMIC DNA]</scope>
    <source>
        <strain evidence="3">HC45</strain>
    </source>
</reference>
<evidence type="ECO:0000313" key="2">
    <source>
        <dbReference type="EMBL" id="BAS28425.1"/>
    </source>
</evidence>
<evidence type="ECO:0000313" key="3">
    <source>
        <dbReference type="Proteomes" id="UP000065807"/>
    </source>
</evidence>
<dbReference type="InterPro" id="IPR018730">
    <property type="entry name" value="DUF2273"/>
</dbReference>
<dbReference type="AlphaFoldDB" id="A0A0K2SMT8"/>
<keyword evidence="1" id="KW-1133">Transmembrane helix</keyword>
<feature type="transmembrane region" description="Helical" evidence="1">
    <location>
        <begin position="20"/>
        <end position="53"/>
    </location>
</feature>
<accession>A0A0K2SMT8</accession>
<evidence type="ECO:0008006" key="4">
    <source>
        <dbReference type="Google" id="ProtNLM"/>
    </source>
</evidence>
<dbReference type="EMBL" id="AP014924">
    <property type="protein sequence ID" value="BAS28425.1"/>
    <property type="molecule type" value="Genomic_DNA"/>
</dbReference>
<sequence length="76" mass="8361">MDEPSSRLLELALRHRGRVVGALVGLLAAWLILRFGVLKAAFILAFGALGYLVGAEVDRRGSLGRAVRRFWRAGDR</sequence>
<dbReference type="Proteomes" id="UP000065807">
    <property type="component" value="Chromosome"/>
</dbReference>
<dbReference type="Pfam" id="PF10031">
    <property type="entry name" value="DUF2273"/>
    <property type="match status" value="1"/>
</dbReference>
<protein>
    <recommendedName>
        <fullName evidence="4">Small integral membrane protein</fullName>
    </recommendedName>
</protein>
<dbReference type="KEGG" id="lpil:LIP_2595"/>
<keyword evidence="1" id="KW-0472">Membrane</keyword>
<keyword evidence="3" id="KW-1185">Reference proteome</keyword>
<gene>
    <name evidence="2" type="ORF">LIP_2595</name>
</gene>
<evidence type="ECO:0000256" key="1">
    <source>
        <dbReference type="SAM" id="Phobius"/>
    </source>
</evidence>
<proteinExistence type="predicted"/>